<dbReference type="EMBL" id="MN739108">
    <property type="protein sequence ID" value="QHS89321.1"/>
    <property type="molecule type" value="Genomic_DNA"/>
</dbReference>
<dbReference type="Pfam" id="PF08719">
    <property type="entry name" value="NADAR"/>
    <property type="match status" value="1"/>
</dbReference>
<dbReference type="InterPro" id="IPR012816">
    <property type="entry name" value="NADAR"/>
</dbReference>
<dbReference type="AlphaFoldDB" id="A0A6C0BC60"/>
<dbReference type="InterPro" id="IPR037238">
    <property type="entry name" value="YbiA-like_sf"/>
</dbReference>
<dbReference type="SUPFAM" id="SSF143990">
    <property type="entry name" value="YbiA-like"/>
    <property type="match status" value="1"/>
</dbReference>
<feature type="domain" description="NADAR" evidence="1">
    <location>
        <begin position="214"/>
        <end position="362"/>
    </location>
</feature>
<dbReference type="CDD" id="cd15457">
    <property type="entry name" value="NADAR"/>
    <property type="match status" value="1"/>
</dbReference>
<reference evidence="2" key="1">
    <citation type="journal article" date="2020" name="Nature">
        <title>Giant virus diversity and host interactions through global metagenomics.</title>
        <authorList>
            <person name="Schulz F."/>
            <person name="Roux S."/>
            <person name="Paez-Espino D."/>
            <person name="Jungbluth S."/>
            <person name="Walsh D.A."/>
            <person name="Denef V.J."/>
            <person name="McMahon K.D."/>
            <person name="Konstantinidis K.T."/>
            <person name="Eloe-Fadrosh E.A."/>
            <person name="Kyrpides N.C."/>
            <person name="Woyke T."/>
        </authorList>
    </citation>
    <scope>NUCLEOTIDE SEQUENCE</scope>
    <source>
        <strain evidence="2">GVMAG-M-3300010158-60</strain>
    </source>
</reference>
<sequence>MEEPYDQKTSEQIRAFYKQHSRRPAQFKIGDDGSLNTYNKEGVLESTISLKTFRPITTEERTEMDTQRLTKLSALDLLYEQERKKLREAYLNYKATGEVLPVIQANQNVLTAELRRVDTRSAVRGVKTIPVPTTNQILFDEPYEQRKLFGTHNLLGKDDIISEGIFVLERRPFTGSQFYGRYEKAGTPLPAVVPQESGVVGTALLTTGVTARVFFSAEDSQNGYLSPMWPVDFVYKETRYSSAFQAYEAERMAEKGQKEVRDKILKTRSARTIAVHTRKVTEPAKSPQALWLPILTAVYNQHPELVEKLVSTGQDTLVYADPAVGGGGVGVGSDSKKILDPANWRSDNVVGKVLEGLRASMREKAPVAEPPPPEAKESVITVEEQEKAKTGAIIRAVTGKIKIRK</sequence>
<proteinExistence type="predicted"/>
<evidence type="ECO:0000259" key="1">
    <source>
        <dbReference type="Pfam" id="PF08719"/>
    </source>
</evidence>
<accession>A0A6C0BC60</accession>
<dbReference type="Gene3D" id="1.10.357.40">
    <property type="entry name" value="YbiA-like"/>
    <property type="match status" value="1"/>
</dbReference>
<name>A0A6C0BC60_9ZZZZ</name>
<evidence type="ECO:0000313" key="2">
    <source>
        <dbReference type="EMBL" id="QHS89321.1"/>
    </source>
</evidence>
<organism evidence="2">
    <name type="scientific">viral metagenome</name>
    <dbReference type="NCBI Taxonomy" id="1070528"/>
    <lineage>
        <taxon>unclassified sequences</taxon>
        <taxon>metagenomes</taxon>
        <taxon>organismal metagenomes</taxon>
    </lineage>
</organism>
<protein>
    <recommendedName>
        <fullName evidence="1">NADAR domain-containing protein</fullName>
    </recommendedName>
</protein>